<dbReference type="STRING" id="1227454.C446_16225"/>
<dbReference type="eggNOG" id="arCOG02349">
    <property type="taxonomic scope" value="Archaea"/>
</dbReference>
<dbReference type="GO" id="GO:0016301">
    <property type="term" value="F:kinase activity"/>
    <property type="evidence" value="ECO:0007669"/>
    <property type="project" value="UniProtKB-KW"/>
</dbReference>
<accession>M0LBM1</accession>
<name>M0LBM1_9EURY</name>
<dbReference type="CDD" id="cd00130">
    <property type="entry name" value="PAS"/>
    <property type="match status" value="1"/>
</dbReference>
<dbReference type="InterPro" id="IPR029016">
    <property type="entry name" value="GAF-like_dom_sf"/>
</dbReference>
<dbReference type="NCBIfam" id="TIGR00229">
    <property type="entry name" value="sensory_box"/>
    <property type="match status" value="2"/>
</dbReference>
<dbReference type="SMART" id="SM00091">
    <property type="entry name" value="PAS"/>
    <property type="match status" value="3"/>
</dbReference>
<sequence length="707" mass="79393">MVVFDSSASRGEDSRRRQRNALSKLGRVALERDDLEAVFDEALDAVRAVLGVDCCGLFTDGGSSSRYGRHVVLRRGDGWDDDHVAEPRGKVVRDERIERALTTGSPVVLEDPDHDRIDDSSLLGAHGIASGATVPIFVGSADGQAWGVLGAYASEPDAVDDEGVAFLARVAELLEPRIENADEETQLEGESDGTVETTVERITDAIFALDEEWRFTYANDRARTVIDPDGEGLLGECVWDRFPAAVDSTFEREYRDAMATQEPTAFEEYVPPLSTWFEVNAYPSESGLSVFFRDVTDRTEARRELRSTNRTLQRLYEITSDADRSFETKLHQLLELGRDRLDLDVGYLAAIDEEDDRFEITHCVSEDDQLEPGTEIALSETYCRQTIDSDGLLAFTNASTDERIDGETYETWGIDAYVGGRVTVGNDRFGTLCFESEEPRQTPFTPTERSFVELATQWVGQELERRRRERELEESERRYRTLIENFPNGTVALVDRDLQYVTFGGTLAGSGDVSRDELVGTPIERALPRELADIVVPNYENAIEGEPNTIERTVGGRVYRFHFAPVRGVDGDVFAAMGMSQEVTERRETERKLRERERHLERVRRYTDDLLDAIDDVFYVVDEDGELRRWNESLPAVTGYTDDEIDSMAALEFFAEEDRDVIADAIAGVFETGHSQVEAELVTKDGERIPYEFVASTLENPDGDAVL</sequence>
<protein>
    <submittedName>
        <fullName evidence="3">Multi-sensor signal transduction histidine kinase</fullName>
    </submittedName>
</protein>
<dbReference type="SUPFAM" id="SSF55785">
    <property type="entry name" value="PYP-like sensor domain (PAS domain)"/>
    <property type="match status" value="3"/>
</dbReference>
<keyword evidence="3" id="KW-0808">Transferase</keyword>
<dbReference type="InterPro" id="IPR013656">
    <property type="entry name" value="PAS_4"/>
</dbReference>
<feature type="domain" description="PAS" evidence="1">
    <location>
        <begin position="603"/>
        <end position="673"/>
    </location>
</feature>
<proteinExistence type="predicted"/>
<comment type="caution">
    <text evidence="3">The sequence shown here is derived from an EMBL/GenBank/DDBJ whole genome shotgun (WGS) entry which is preliminary data.</text>
</comment>
<feature type="non-terminal residue" evidence="3">
    <location>
        <position position="707"/>
    </location>
</feature>
<dbReference type="InterPro" id="IPR035965">
    <property type="entry name" value="PAS-like_dom_sf"/>
</dbReference>
<dbReference type="PROSITE" id="PS50113">
    <property type="entry name" value="PAC"/>
    <property type="match status" value="1"/>
</dbReference>
<evidence type="ECO:0000313" key="3">
    <source>
        <dbReference type="EMBL" id="EMA30962.1"/>
    </source>
</evidence>
<dbReference type="eggNOG" id="arCOG02369">
    <property type="taxonomic scope" value="Archaea"/>
</dbReference>
<dbReference type="PANTHER" id="PTHR44757:SF2">
    <property type="entry name" value="BIOFILM ARCHITECTURE MAINTENANCE PROTEIN MBAA"/>
    <property type="match status" value="1"/>
</dbReference>
<gene>
    <name evidence="3" type="ORF">C446_16225</name>
</gene>
<dbReference type="PANTHER" id="PTHR44757">
    <property type="entry name" value="DIGUANYLATE CYCLASE DGCP"/>
    <property type="match status" value="1"/>
</dbReference>
<dbReference type="InterPro" id="IPR000014">
    <property type="entry name" value="PAS"/>
</dbReference>
<dbReference type="Gene3D" id="3.30.450.20">
    <property type="entry name" value="PAS domain"/>
    <property type="match status" value="3"/>
</dbReference>
<evidence type="ECO:0000313" key="4">
    <source>
        <dbReference type="Proteomes" id="UP000011607"/>
    </source>
</evidence>
<reference evidence="3 4" key="1">
    <citation type="journal article" date="2014" name="PLoS Genet.">
        <title>Phylogenetically driven sequencing of extremely halophilic archaea reveals strategies for static and dynamic osmo-response.</title>
        <authorList>
            <person name="Becker E.A."/>
            <person name="Seitzer P.M."/>
            <person name="Tritt A."/>
            <person name="Larsen D."/>
            <person name="Krusor M."/>
            <person name="Yao A.I."/>
            <person name="Wu D."/>
            <person name="Madern D."/>
            <person name="Eisen J.A."/>
            <person name="Darling A.E."/>
            <person name="Facciotti M.T."/>
        </authorList>
    </citation>
    <scope>NUCLEOTIDE SEQUENCE [LARGE SCALE GENOMIC DNA]</scope>
    <source>
        <strain evidence="3 4">JCM 10879</strain>
    </source>
</reference>
<dbReference type="InterPro" id="IPR003018">
    <property type="entry name" value="GAF"/>
</dbReference>
<evidence type="ECO:0000259" key="1">
    <source>
        <dbReference type="PROSITE" id="PS50112"/>
    </source>
</evidence>
<keyword evidence="3" id="KW-0418">Kinase</keyword>
<dbReference type="EMBL" id="AOMA01000168">
    <property type="protein sequence ID" value="EMA30962.1"/>
    <property type="molecule type" value="Genomic_DNA"/>
</dbReference>
<keyword evidence="4" id="KW-1185">Reference proteome</keyword>
<feature type="domain" description="PAC" evidence="2">
    <location>
        <begin position="543"/>
        <end position="595"/>
    </location>
</feature>
<dbReference type="Proteomes" id="UP000011607">
    <property type="component" value="Unassembled WGS sequence"/>
</dbReference>
<dbReference type="Gene3D" id="3.30.450.40">
    <property type="match status" value="2"/>
</dbReference>
<dbReference type="AlphaFoldDB" id="M0LBM1"/>
<dbReference type="InterPro" id="IPR052155">
    <property type="entry name" value="Biofilm_reg_signaling"/>
</dbReference>
<dbReference type="Pfam" id="PF01590">
    <property type="entry name" value="GAF"/>
    <property type="match status" value="2"/>
</dbReference>
<dbReference type="InterPro" id="IPR000700">
    <property type="entry name" value="PAS-assoc_C"/>
</dbReference>
<dbReference type="Pfam" id="PF08448">
    <property type="entry name" value="PAS_4"/>
    <property type="match status" value="3"/>
</dbReference>
<organism evidence="3 4">
    <name type="scientific">Halobiforma nitratireducens JCM 10879</name>
    <dbReference type="NCBI Taxonomy" id="1227454"/>
    <lineage>
        <taxon>Archaea</taxon>
        <taxon>Methanobacteriati</taxon>
        <taxon>Methanobacteriota</taxon>
        <taxon>Stenosarchaea group</taxon>
        <taxon>Halobacteria</taxon>
        <taxon>Halobacteriales</taxon>
        <taxon>Natrialbaceae</taxon>
        <taxon>Halobiforma</taxon>
    </lineage>
</organism>
<dbReference type="SUPFAM" id="SSF55781">
    <property type="entry name" value="GAF domain-like"/>
    <property type="match status" value="2"/>
</dbReference>
<dbReference type="eggNOG" id="arCOG02360">
    <property type="taxonomic scope" value="Archaea"/>
</dbReference>
<evidence type="ECO:0000259" key="2">
    <source>
        <dbReference type="PROSITE" id="PS50113"/>
    </source>
</evidence>
<dbReference type="SMART" id="SM00065">
    <property type="entry name" value="GAF"/>
    <property type="match status" value="2"/>
</dbReference>
<dbReference type="OrthoDB" id="157138at2157"/>
<dbReference type="PROSITE" id="PS50112">
    <property type="entry name" value="PAS"/>
    <property type="match status" value="1"/>
</dbReference>